<comment type="subunit">
    <text evidence="4">Monomer.</text>
</comment>
<evidence type="ECO:0000256" key="20">
    <source>
        <dbReference type="ARBA" id="ARBA00048002"/>
    </source>
</evidence>
<evidence type="ECO:0000256" key="23">
    <source>
        <dbReference type="ARBA" id="ARBA00053094"/>
    </source>
</evidence>
<dbReference type="PROSITE" id="PS51462">
    <property type="entry name" value="NUDIX"/>
    <property type="match status" value="1"/>
</dbReference>
<dbReference type="AlphaFoldDB" id="A0A7S3SH88"/>
<comment type="catalytic activity">
    <reaction evidence="11">
        <text>8-oxo-dGTP + H2O = 8-oxo-dGMP + diphosphate + H(+)</text>
        <dbReference type="Rhea" id="RHEA:31575"/>
        <dbReference type="ChEBI" id="CHEBI:15377"/>
        <dbReference type="ChEBI" id="CHEBI:15378"/>
        <dbReference type="ChEBI" id="CHEBI:33019"/>
        <dbReference type="ChEBI" id="CHEBI:63224"/>
        <dbReference type="ChEBI" id="CHEBI:77896"/>
    </reaction>
    <physiologicalReaction direction="left-to-right" evidence="11">
        <dbReference type="Rhea" id="RHEA:31576"/>
    </physiologicalReaction>
</comment>
<dbReference type="GO" id="GO:0042262">
    <property type="term" value="P:DNA protection"/>
    <property type="evidence" value="ECO:0007669"/>
    <property type="project" value="InterPro"/>
</dbReference>
<dbReference type="CDD" id="cd03427">
    <property type="entry name" value="NUDIX_MTH1_Nudt1"/>
    <property type="match status" value="1"/>
</dbReference>
<evidence type="ECO:0000256" key="12">
    <source>
        <dbReference type="ARBA" id="ARBA00024596"/>
    </source>
</evidence>
<evidence type="ECO:0000313" key="25">
    <source>
        <dbReference type="EMBL" id="CAE0553975.1"/>
    </source>
</evidence>
<evidence type="ECO:0000256" key="2">
    <source>
        <dbReference type="ARBA" id="ARBA00004123"/>
    </source>
</evidence>
<comment type="catalytic activity">
    <reaction evidence="12">
        <text>2-oxo-ATP + H2O = 2-oxo-AMP + diphosphate + H(+)</text>
        <dbReference type="Rhea" id="RHEA:67392"/>
        <dbReference type="ChEBI" id="CHEBI:15377"/>
        <dbReference type="ChEBI" id="CHEBI:15378"/>
        <dbReference type="ChEBI" id="CHEBI:33019"/>
        <dbReference type="ChEBI" id="CHEBI:71395"/>
        <dbReference type="ChEBI" id="CHEBI:172878"/>
    </reaction>
    <physiologicalReaction direction="left-to-right" evidence="12">
        <dbReference type="Rhea" id="RHEA:67393"/>
    </physiologicalReaction>
</comment>
<dbReference type="InterPro" id="IPR015797">
    <property type="entry name" value="NUDIX_hydrolase-like_dom_sf"/>
</dbReference>
<feature type="domain" description="Nudix hydrolase" evidence="24">
    <location>
        <begin position="18"/>
        <end position="158"/>
    </location>
</feature>
<evidence type="ECO:0000256" key="5">
    <source>
        <dbReference type="ARBA" id="ARBA00022723"/>
    </source>
</evidence>
<evidence type="ECO:0000256" key="3">
    <source>
        <dbReference type="ARBA" id="ARBA00005582"/>
    </source>
</evidence>
<comment type="catalytic activity">
    <reaction evidence="22">
        <text>N(6)-methyl-dATP + H2O = N(6)-methyl-dAMP + diphosphate + H(+)</text>
        <dbReference type="Rhea" id="RHEA:67604"/>
        <dbReference type="ChEBI" id="CHEBI:15377"/>
        <dbReference type="ChEBI" id="CHEBI:15378"/>
        <dbReference type="ChEBI" id="CHEBI:33019"/>
        <dbReference type="ChEBI" id="CHEBI:169976"/>
        <dbReference type="ChEBI" id="CHEBI:172872"/>
    </reaction>
    <physiologicalReaction direction="left-to-right" evidence="22">
        <dbReference type="Rhea" id="RHEA:67605"/>
    </physiologicalReaction>
</comment>
<evidence type="ECO:0000256" key="6">
    <source>
        <dbReference type="ARBA" id="ARBA00022801"/>
    </source>
</evidence>
<dbReference type="Pfam" id="PF00293">
    <property type="entry name" value="NUDIX"/>
    <property type="match status" value="1"/>
</dbReference>
<comment type="catalytic activity">
    <reaction evidence="21">
        <text>O(6)-methyl-dGTP + H2O = O(6)-methyl-dGMP + diphosphate + H(+)</text>
        <dbReference type="Rhea" id="RHEA:67600"/>
        <dbReference type="ChEBI" id="CHEBI:15377"/>
        <dbReference type="ChEBI" id="CHEBI:15378"/>
        <dbReference type="ChEBI" id="CHEBI:33019"/>
        <dbReference type="ChEBI" id="CHEBI:169974"/>
        <dbReference type="ChEBI" id="CHEBI:169975"/>
    </reaction>
    <physiologicalReaction direction="left-to-right" evidence="21">
        <dbReference type="Rhea" id="RHEA:67601"/>
    </physiologicalReaction>
</comment>
<evidence type="ECO:0000256" key="19">
    <source>
        <dbReference type="ARBA" id="ARBA00032071"/>
    </source>
</evidence>
<name>A0A7S3SH88_EMIHU</name>
<comment type="catalytic activity">
    <reaction evidence="10">
        <text>2-oxo-dATP + H2O = 2-oxo-dAMP + diphosphate + H(+)</text>
        <dbReference type="Rhea" id="RHEA:31583"/>
        <dbReference type="ChEBI" id="CHEBI:15377"/>
        <dbReference type="ChEBI" id="CHEBI:15378"/>
        <dbReference type="ChEBI" id="CHEBI:33019"/>
        <dbReference type="ChEBI" id="CHEBI:63212"/>
        <dbReference type="ChEBI" id="CHEBI:77897"/>
        <dbReference type="EC" id="3.6.1.56"/>
    </reaction>
    <physiologicalReaction direction="left-to-right" evidence="10">
        <dbReference type="Rhea" id="RHEA:31584"/>
    </physiologicalReaction>
</comment>
<evidence type="ECO:0000256" key="14">
    <source>
        <dbReference type="ARBA" id="ARBA00026218"/>
    </source>
</evidence>
<evidence type="ECO:0000256" key="7">
    <source>
        <dbReference type="ARBA" id="ARBA00022842"/>
    </source>
</evidence>
<keyword evidence="5" id="KW-0479">Metal-binding</keyword>
<evidence type="ECO:0000256" key="22">
    <source>
        <dbReference type="ARBA" id="ARBA00049032"/>
    </source>
</evidence>
<dbReference type="Gene3D" id="3.10.180.10">
    <property type="entry name" value="2,3-Dihydroxybiphenyl 1,2-Dioxygenase, domain 1"/>
    <property type="match status" value="1"/>
</dbReference>
<keyword evidence="7" id="KW-0460">Magnesium</keyword>
<dbReference type="GO" id="GO:0008828">
    <property type="term" value="F:dATP diphosphatase activity"/>
    <property type="evidence" value="ECO:0007669"/>
    <property type="project" value="UniProtKB-EC"/>
</dbReference>
<evidence type="ECO:0000256" key="9">
    <source>
        <dbReference type="ARBA" id="ARBA00024448"/>
    </source>
</evidence>
<dbReference type="PANTHER" id="PTHR43758:SF2">
    <property type="entry name" value="OXIDIZED PURINE NUCLEOSIDE TRIPHOSPHATE HYDROLASE"/>
    <property type="match status" value="1"/>
</dbReference>
<sequence>MVESLYRAHGADHAAMQANKLLSLVFVFDGRSVLLGLKKRGFGQGKYNGFGGKLEAGEVMRACAARELREEAGLSVPAAALVRRGVLNFHMLADSGMKGADGTIASRLEVHVYSCSLGDAEGEVAESEEMAPRWWGCDQVPIGQMWADDAHWLPHVLAGGDVIGDFTFADQATLVSHSLDKLPPGAMQLDEHRTRRLRVDHLVYGVPGSLDEACAAFEAATGVAPTKGGVHKGLGTHNAIVALGGAEDGSCGASCGYLELLALDPAQQPRPERVWMAMESVAARGEPRLVTWAHTPARGLEACAAAAAAAGYQPGDVQSFSRQTPDGRTLQWQLAYRHYTEAMLPSDGLVPFLIEWAPSCAAFTPAASAPRGIELLSLRAESAAPLEASASLAALGIEASDLLAQPAGAAPCSSRLVARLRTPKGVVEL</sequence>
<dbReference type="EMBL" id="HBIR01026416">
    <property type="protein sequence ID" value="CAE0553975.1"/>
    <property type="molecule type" value="Transcribed_RNA"/>
</dbReference>
<evidence type="ECO:0000256" key="21">
    <source>
        <dbReference type="ARBA" id="ARBA00048894"/>
    </source>
</evidence>
<evidence type="ECO:0000256" key="17">
    <source>
        <dbReference type="ARBA" id="ARBA00030682"/>
    </source>
</evidence>
<evidence type="ECO:0000256" key="1">
    <source>
        <dbReference type="ARBA" id="ARBA00001946"/>
    </source>
</evidence>
<gene>
    <name evidence="25" type="ORF">EHUX00137_LOCUS20353</name>
</gene>
<dbReference type="Gene3D" id="3.90.79.10">
    <property type="entry name" value="Nucleoside Triphosphate Pyrophosphohydrolase"/>
    <property type="match status" value="1"/>
</dbReference>
<evidence type="ECO:0000256" key="18">
    <source>
        <dbReference type="ARBA" id="ARBA00031927"/>
    </source>
</evidence>
<dbReference type="SUPFAM" id="SSF55811">
    <property type="entry name" value="Nudix"/>
    <property type="match status" value="1"/>
</dbReference>
<dbReference type="PRINTS" id="PR01403">
    <property type="entry name" value="8OXTPHPHTASE"/>
</dbReference>
<keyword evidence="6" id="KW-0378">Hydrolase</keyword>
<dbReference type="GO" id="GO:0008413">
    <property type="term" value="F:8-oxo-7,8-dihydroguanosine triphosphate pyrophosphatase activity"/>
    <property type="evidence" value="ECO:0007669"/>
    <property type="project" value="InterPro"/>
</dbReference>
<evidence type="ECO:0000256" key="15">
    <source>
        <dbReference type="ARBA" id="ARBA00029673"/>
    </source>
</evidence>
<dbReference type="GO" id="GO:0005737">
    <property type="term" value="C:cytoplasm"/>
    <property type="evidence" value="ECO:0007669"/>
    <property type="project" value="TreeGrafter"/>
</dbReference>
<comment type="catalytic activity">
    <reaction evidence="20">
        <text>N(6)-methyl-ATP + H2O = N(6)-methyl-AMP + diphosphate + H(+)</text>
        <dbReference type="Rhea" id="RHEA:67608"/>
        <dbReference type="ChEBI" id="CHEBI:15377"/>
        <dbReference type="ChEBI" id="CHEBI:15378"/>
        <dbReference type="ChEBI" id="CHEBI:33019"/>
        <dbReference type="ChEBI" id="CHEBI:144842"/>
        <dbReference type="ChEBI" id="CHEBI:172873"/>
    </reaction>
    <physiologicalReaction direction="left-to-right" evidence="20">
        <dbReference type="Rhea" id="RHEA:67609"/>
    </physiologicalReaction>
</comment>
<proteinExistence type="inferred from homology"/>
<evidence type="ECO:0000256" key="4">
    <source>
        <dbReference type="ARBA" id="ARBA00011245"/>
    </source>
</evidence>
<protein>
    <recommendedName>
        <fullName evidence="14">Oxidized purine nucleoside triphosphate hydrolase</fullName>
        <ecNumber evidence="13">3.6.1.56</ecNumber>
    </recommendedName>
    <alternativeName>
        <fullName evidence="18">2-hydroxy-dATP diphosphatase</fullName>
    </alternativeName>
    <alternativeName>
        <fullName evidence="17">7,8-dihydro-8-oxoguanine triphosphatase</fullName>
    </alternativeName>
    <alternativeName>
        <fullName evidence="16">8-oxo-dGTPase</fullName>
    </alternativeName>
    <alternativeName>
        <fullName evidence="19">Methylated purine nucleoside triphosphate hydrolase</fullName>
    </alternativeName>
    <alternativeName>
        <fullName evidence="15">Nucleoside diphosphate-linked moiety X motif 1</fullName>
    </alternativeName>
</protein>
<dbReference type="InterPro" id="IPR029068">
    <property type="entry name" value="Glyas_Bleomycin-R_OHBP_Dase"/>
</dbReference>
<dbReference type="InterPro" id="IPR020084">
    <property type="entry name" value="NUDIX_hydrolase_CS"/>
</dbReference>
<dbReference type="InterPro" id="IPR025870">
    <property type="entry name" value="Glyoxalase-like_dom"/>
</dbReference>
<reference evidence="25" key="1">
    <citation type="submission" date="2021-01" db="EMBL/GenBank/DDBJ databases">
        <authorList>
            <person name="Corre E."/>
            <person name="Pelletier E."/>
            <person name="Niang G."/>
            <person name="Scheremetjew M."/>
            <person name="Finn R."/>
            <person name="Kale V."/>
            <person name="Holt S."/>
            <person name="Cochrane G."/>
            <person name="Meng A."/>
            <person name="Brown T."/>
            <person name="Cohen L."/>
        </authorList>
    </citation>
    <scope>NUCLEOTIDE SEQUENCE</scope>
    <source>
        <strain evidence="25">379</strain>
    </source>
</reference>
<dbReference type="InterPro" id="IPR000086">
    <property type="entry name" value="NUDIX_hydrolase_dom"/>
</dbReference>
<evidence type="ECO:0000256" key="10">
    <source>
        <dbReference type="ARBA" id="ARBA00024459"/>
    </source>
</evidence>
<dbReference type="Pfam" id="PF13468">
    <property type="entry name" value="Glyoxalase_3"/>
    <property type="match status" value="1"/>
</dbReference>
<comment type="subcellular location">
    <subcellularLocation>
        <location evidence="2">Nucleus</location>
    </subcellularLocation>
</comment>
<organism evidence="25">
    <name type="scientific">Emiliania huxleyi</name>
    <name type="common">Coccolithophore</name>
    <name type="synonym">Pontosphaera huxleyi</name>
    <dbReference type="NCBI Taxonomy" id="2903"/>
    <lineage>
        <taxon>Eukaryota</taxon>
        <taxon>Haptista</taxon>
        <taxon>Haptophyta</taxon>
        <taxon>Prymnesiophyceae</taxon>
        <taxon>Isochrysidales</taxon>
        <taxon>Noelaerhabdaceae</taxon>
        <taxon>Emiliania</taxon>
    </lineage>
</organism>
<evidence type="ECO:0000256" key="8">
    <source>
        <dbReference type="ARBA" id="ARBA00023242"/>
    </source>
</evidence>
<dbReference type="PANTHER" id="PTHR43758">
    <property type="entry name" value="7,8-DIHYDRO-8-OXOGUANINE TRIPHOSPHATASE"/>
    <property type="match status" value="1"/>
</dbReference>
<accession>A0A7S3SH88</accession>
<evidence type="ECO:0000256" key="11">
    <source>
        <dbReference type="ARBA" id="ARBA00024486"/>
    </source>
</evidence>
<evidence type="ECO:0000256" key="16">
    <source>
        <dbReference type="ARBA" id="ARBA00030634"/>
    </source>
</evidence>
<comment type="cofactor">
    <cofactor evidence="1">
        <name>Mg(2+)</name>
        <dbReference type="ChEBI" id="CHEBI:18420"/>
    </cofactor>
</comment>
<dbReference type="PROSITE" id="PS00893">
    <property type="entry name" value="NUDIX_BOX"/>
    <property type="match status" value="1"/>
</dbReference>
<comment type="catalytic activity">
    <reaction evidence="9">
        <text>8-oxo-dATP + H2O = 8-oxo-dAMP + diphosphate + H(+)</text>
        <dbReference type="Rhea" id="RHEA:65396"/>
        <dbReference type="ChEBI" id="CHEBI:15377"/>
        <dbReference type="ChEBI" id="CHEBI:15378"/>
        <dbReference type="ChEBI" id="CHEBI:33019"/>
        <dbReference type="ChEBI" id="CHEBI:71361"/>
        <dbReference type="ChEBI" id="CHEBI:172871"/>
    </reaction>
    <physiologicalReaction direction="left-to-right" evidence="9">
        <dbReference type="Rhea" id="RHEA:65397"/>
    </physiologicalReaction>
</comment>
<evidence type="ECO:0000259" key="24">
    <source>
        <dbReference type="PROSITE" id="PS51462"/>
    </source>
</evidence>
<dbReference type="GO" id="GO:0046872">
    <property type="term" value="F:metal ion binding"/>
    <property type="evidence" value="ECO:0007669"/>
    <property type="project" value="UniProtKB-KW"/>
</dbReference>
<keyword evidence="8" id="KW-0539">Nucleus</keyword>
<comment type="function">
    <text evidence="23">Oxidized purine nucleoside triphosphate hydrolase which is a prominent sanitizer of the oxidized nucleotide pool. Catalyzes the hydrolysis of 2-oxo-dATP (2-hydroxy-dATP) into 2-oxo-dAMP. Also has a significant hydrolase activity toward 2-oxo-ATP, 8-oxo-dGTP and 8-oxo-dATP. Through the hydrolysis of oxidized purine nucleoside triphosphates, prevents their incorporation into DNA and the subsequent transversions A:T to C:G and G:C to T:A. Also catalyzes the hydrolysis of methylated purine nucleoside triphosphate preventing their integration into DNA. Through this antimutagenic activity protects cells from oxidative stress.</text>
</comment>
<comment type="similarity">
    <text evidence="3">Belongs to the Nudix hydrolase family.</text>
</comment>
<dbReference type="InterPro" id="IPR003563">
    <property type="entry name" value="8ODP"/>
</dbReference>
<evidence type="ECO:0000256" key="13">
    <source>
        <dbReference type="ARBA" id="ARBA00026103"/>
    </source>
</evidence>
<dbReference type="EC" id="3.6.1.56" evidence="13"/>
<dbReference type="GO" id="GO:0005634">
    <property type="term" value="C:nucleus"/>
    <property type="evidence" value="ECO:0007669"/>
    <property type="project" value="UniProtKB-SubCell"/>
</dbReference>